<name>A0A1W1WBH4_SULTA</name>
<evidence type="ECO:0000256" key="4">
    <source>
        <dbReference type="ARBA" id="ARBA00023125"/>
    </source>
</evidence>
<keyword evidence="8" id="KW-1185">Reference proteome</keyword>
<keyword evidence="3 6" id="KW-0815">Transposition</keyword>
<keyword evidence="4 6" id="KW-0238">DNA-binding</keyword>
<keyword evidence="6" id="KW-0814">Transposable element</keyword>
<dbReference type="Pfam" id="PF00872">
    <property type="entry name" value="Transposase_mut"/>
    <property type="match status" value="1"/>
</dbReference>
<dbReference type="AlphaFoldDB" id="A0A1W1WBH4"/>
<reference evidence="8" key="1">
    <citation type="submission" date="2017-04" db="EMBL/GenBank/DDBJ databases">
        <authorList>
            <person name="Varghese N."/>
            <person name="Submissions S."/>
        </authorList>
    </citation>
    <scope>NUCLEOTIDE SEQUENCE [LARGE SCALE GENOMIC DNA]</scope>
    <source>
        <strain evidence="8">DSM 9293</strain>
    </source>
</reference>
<evidence type="ECO:0000256" key="1">
    <source>
        <dbReference type="ARBA" id="ARBA00002190"/>
    </source>
</evidence>
<proteinExistence type="inferred from homology"/>
<dbReference type="Proteomes" id="UP000192660">
    <property type="component" value="Unassembled WGS sequence"/>
</dbReference>
<evidence type="ECO:0000256" key="2">
    <source>
        <dbReference type="ARBA" id="ARBA00010961"/>
    </source>
</evidence>
<dbReference type="GO" id="GO:0004803">
    <property type="term" value="F:transposase activity"/>
    <property type="evidence" value="ECO:0007669"/>
    <property type="project" value="UniProtKB-UniRule"/>
</dbReference>
<comment type="similarity">
    <text evidence="2 6">Belongs to the transposase mutator family.</text>
</comment>
<keyword evidence="5 6" id="KW-0233">DNA recombination</keyword>
<dbReference type="InterPro" id="IPR001207">
    <property type="entry name" value="Transposase_mutator"/>
</dbReference>
<sequence>MVDLKATQLTNLRRITQWLIIRLHWMIKQSKSLVGQKDQAFALLLQQVLNQVLEAEVTEHLQADRYERTEDRRGYRNGSRSRQLTTRVGTLTLEVPRTRDGEFSPTLFERYQRHEKALVLTLMEMVVNGVSTRKIRRVTEELCGTEFSKSTVSDLAKGLEAAVQQWRTRSLAETQYPFLIVDALVLKIRENGAVRPRSGCVVTGINAAGYREILGFWIGDSESKQTWTAVFTDLKDRGLTGVDLVVSDDHRGLRQAIEQQFQGASWQRCQTHLTRNILDAAPKAVQEELHGRLRALFEAPDRATVDTLWTKLLEDFAERAPRAVAILENGLEDALAVLQLPESLRQRLRTTNGVERLNAEIRRRERVIRIFPNRESAIRLVGALLLEQHEVWTTGKRYLNLEPYWQAKRSQAAADGPPHAGPAVVA</sequence>
<dbReference type="GO" id="GO:0006313">
    <property type="term" value="P:DNA transposition"/>
    <property type="evidence" value="ECO:0007669"/>
    <property type="project" value="UniProtKB-UniRule"/>
</dbReference>
<accession>A0A1W1WBH4</accession>
<evidence type="ECO:0000256" key="3">
    <source>
        <dbReference type="ARBA" id="ARBA00022578"/>
    </source>
</evidence>
<dbReference type="PANTHER" id="PTHR33217:SF7">
    <property type="entry name" value="TRANSPOSASE FOR INSERTION SEQUENCE ELEMENT IS1081"/>
    <property type="match status" value="1"/>
</dbReference>
<gene>
    <name evidence="7" type="ORF">SAMN00768000_1193</name>
</gene>
<protein>
    <recommendedName>
        <fullName evidence="6">Mutator family transposase</fullName>
    </recommendedName>
</protein>
<organism evidence="7 8">
    <name type="scientific">Sulfobacillus thermosulfidooxidans (strain DSM 9293 / VKM B-1269 / AT-1)</name>
    <dbReference type="NCBI Taxonomy" id="929705"/>
    <lineage>
        <taxon>Bacteria</taxon>
        <taxon>Bacillati</taxon>
        <taxon>Bacillota</taxon>
        <taxon>Clostridia</taxon>
        <taxon>Eubacteriales</taxon>
        <taxon>Clostridiales Family XVII. Incertae Sedis</taxon>
        <taxon>Sulfobacillus</taxon>
    </lineage>
</organism>
<dbReference type="EMBL" id="FWWY01000001">
    <property type="protein sequence ID" value="SMC03644.1"/>
    <property type="molecule type" value="Genomic_DNA"/>
</dbReference>
<dbReference type="NCBIfam" id="NF033543">
    <property type="entry name" value="transpos_IS256"/>
    <property type="match status" value="1"/>
</dbReference>
<dbReference type="PANTHER" id="PTHR33217">
    <property type="entry name" value="TRANSPOSASE FOR INSERTION SEQUENCE ELEMENT IS1081"/>
    <property type="match status" value="1"/>
</dbReference>
<evidence type="ECO:0000313" key="8">
    <source>
        <dbReference type="Proteomes" id="UP000192660"/>
    </source>
</evidence>
<evidence type="ECO:0000256" key="6">
    <source>
        <dbReference type="RuleBase" id="RU365089"/>
    </source>
</evidence>
<comment type="function">
    <text evidence="1 6">Required for the transposition of the insertion element.</text>
</comment>
<evidence type="ECO:0000313" key="7">
    <source>
        <dbReference type="EMBL" id="SMC03644.1"/>
    </source>
</evidence>
<evidence type="ECO:0000256" key="5">
    <source>
        <dbReference type="ARBA" id="ARBA00023172"/>
    </source>
</evidence>
<dbReference type="GO" id="GO:0003677">
    <property type="term" value="F:DNA binding"/>
    <property type="evidence" value="ECO:0007669"/>
    <property type="project" value="UniProtKB-UniRule"/>
</dbReference>